<accession>A0A0D0DAW3</accession>
<dbReference type="InParanoid" id="A0A0D0DAW3"/>
<organism evidence="1 2">
    <name type="scientific">Paxillus rubicundulus Ve08.2h10</name>
    <dbReference type="NCBI Taxonomy" id="930991"/>
    <lineage>
        <taxon>Eukaryota</taxon>
        <taxon>Fungi</taxon>
        <taxon>Dikarya</taxon>
        <taxon>Basidiomycota</taxon>
        <taxon>Agaricomycotina</taxon>
        <taxon>Agaricomycetes</taxon>
        <taxon>Agaricomycetidae</taxon>
        <taxon>Boletales</taxon>
        <taxon>Paxilineae</taxon>
        <taxon>Paxillaceae</taxon>
        <taxon>Paxillus</taxon>
    </lineage>
</organism>
<keyword evidence="2" id="KW-1185">Reference proteome</keyword>
<name>A0A0D0DAW3_9AGAM</name>
<reference evidence="2" key="2">
    <citation type="submission" date="2015-01" db="EMBL/GenBank/DDBJ databases">
        <title>Evolutionary Origins and Diversification of the Mycorrhizal Mutualists.</title>
        <authorList>
            <consortium name="DOE Joint Genome Institute"/>
            <consortium name="Mycorrhizal Genomics Consortium"/>
            <person name="Kohler A."/>
            <person name="Kuo A."/>
            <person name="Nagy L.G."/>
            <person name="Floudas D."/>
            <person name="Copeland A."/>
            <person name="Barry K.W."/>
            <person name="Cichocki N."/>
            <person name="Veneault-Fourrey C."/>
            <person name="LaButti K."/>
            <person name="Lindquist E.A."/>
            <person name="Lipzen A."/>
            <person name="Lundell T."/>
            <person name="Morin E."/>
            <person name="Murat C."/>
            <person name="Riley R."/>
            <person name="Ohm R."/>
            <person name="Sun H."/>
            <person name="Tunlid A."/>
            <person name="Henrissat B."/>
            <person name="Grigoriev I.V."/>
            <person name="Hibbett D.S."/>
            <person name="Martin F."/>
        </authorList>
    </citation>
    <scope>NUCLEOTIDE SEQUENCE [LARGE SCALE GENOMIC DNA]</scope>
    <source>
        <strain evidence="2">Ve08.2h10</strain>
    </source>
</reference>
<dbReference type="EMBL" id="KN826864">
    <property type="protein sequence ID" value="KIK77714.1"/>
    <property type="molecule type" value="Genomic_DNA"/>
</dbReference>
<reference evidence="1 2" key="1">
    <citation type="submission" date="2014-04" db="EMBL/GenBank/DDBJ databases">
        <authorList>
            <consortium name="DOE Joint Genome Institute"/>
            <person name="Kuo A."/>
            <person name="Kohler A."/>
            <person name="Jargeat P."/>
            <person name="Nagy L.G."/>
            <person name="Floudas D."/>
            <person name="Copeland A."/>
            <person name="Barry K.W."/>
            <person name="Cichocki N."/>
            <person name="Veneault-Fourrey C."/>
            <person name="LaButti K."/>
            <person name="Lindquist E.A."/>
            <person name="Lipzen A."/>
            <person name="Lundell T."/>
            <person name="Morin E."/>
            <person name="Murat C."/>
            <person name="Sun H."/>
            <person name="Tunlid A."/>
            <person name="Henrissat B."/>
            <person name="Grigoriev I.V."/>
            <person name="Hibbett D.S."/>
            <person name="Martin F."/>
            <person name="Nordberg H.P."/>
            <person name="Cantor M.N."/>
            <person name="Hua S.X."/>
        </authorList>
    </citation>
    <scope>NUCLEOTIDE SEQUENCE [LARGE SCALE GENOMIC DNA]</scope>
    <source>
        <strain evidence="1 2">Ve08.2h10</strain>
    </source>
</reference>
<feature type="non-terminal residue" evidence="1">
    <location>
        <position position="1"/>
    </location>
</feature>
<evidence type="ECO:0000313" key="2">
    <source>
        <dbReference type="Proteomes" id="UP000054538"/>
    </source>
</evidence>
<sequence>KYSYSQEMPTSQLLCQYCDQKYKPQGLKKHEASCKRCHDFEKDQARANKQYEKDSKKVSSKCLYMVLWIID</sequence>
<evidence type="ECO:0000313" key="1">
    <source>
        <dbReference type="EMBL" id="KIK77714.1"/>
    </source>
</evidence>
<dbReference type="Proteomes" id="UP000054538">
    <property type="component" value="Unassembled WGS sequence"/>
</dbReference>
<dbReference type="HOGENOM" id="CLU_197950_0_0_1"/>
<gene>
    <name evidence="1" type="ORF">PAXRUDRAFT_165954</name>
</gene>
<protein>
    <submittedName>
        <fullName evidence="1">Uncharacterized protein</fullName>
    </submittedName>
</protein>
<dbReference type="AlphaFoldDB" id="A0A0D0DAW3"/>
<dbReference type="OrthoDB" id="2689487at2759"/>
<proteinExistence type="predicted"/>